<name>A0ABP2I3A3_9FIRM</name>
<feature type="domain" description="Cyclic nucleotide-binding" evidence="1">
    <location>
        <begin position="49"/>
        <end position="97"/>
    </location>
</feature>
<evidence type="ECO:0000313" key="2">
    <source>
        <dbReference type="EMBL" id="EFF64568.1"/>
    </source>
</evidence>
<sequence length="357" mass="41827">MGIKSNVMIRDELLCIDNILLDPLNPRFITKGREYKISEFKNKNIQLELIEKLRNYRMKELIDSILENGFLSLERVAVVRLEEGSNNYVVIEGNRRIAAIKLIMMDKTIDFELRNSLMNVNVCIIAGKVYENSQEERYKIASLSHLSGKVEWEDYQKAIFLHDIVTQCGKKCKEAGTEIGLGRNRAIAMFQAYKAYKSIQRLEWYHESEEENYRDEDYFPFFYEAMRIGSIKDEYFKVVNDVVCKPENLKNFCTWIGLTTHKKIIDRQIKYKEQIKDLKIVLQDPVAREALEGGESLEVAIQLVRLESINHKKTISDFLSYLKKIPENYLEIISKQDKDNLNKIGRELGKILNKKFK</sequence>
<dbReference type="EMBL" id="ADMN01000034">
    <property type="protein sequence ID" value="EFF64568.1"/>
    <property type="molecule type" value="Genomic_DNA"/>
</dbReference>
<evidence type="ECO:0000259" key="1">
    <source>
        <dbReference type="PROSITE" id="PS50042"/>
    </source>
</evidence>
<evidence type="ECO:0000313" key="3">
    <source>
        <dbReference type="Proteomes" id="UP000002938"/>
    </source>
</evidence>
<dbReference type="InterPro" id="IPR000595">
    <property type="entry name" value="cNMP-bd_dom"/>
</dbReference>
<reference evidence="2 3" key="1">
    <citation type="journal article" date="2011" name="J. Bacteriol.">
        <title>Draft Genome Sequence of Turicibacter sanguinis PC909, Isolated from Human Feces.</title>
        <authorList>
            <person name="Cuiv P.O."/>
            <person name="Klaassens E.S."/>
            <person name="Durkin A.S."/>
            <person name="Harkins D.M."/>
            <person name="Foster L."/>
            <person name="McCorrison J."/>
            <person name="Torralba M."/>
            <person name="Nelson K.E."/>
            <person name="Morrison M."/>
        </authorList>
    </citation>
    <scope>NUCLEOTIDE SEQUENCE [LARGE SCALE GENOMIC DNA]</scope>
    <source>
        <strain evidence="2 3">PC909</strain>
    </source>
</reference>
<dbReference type="PROSITE" id="PS50042">
    <property type="entry name" value="CNMP_BINDING_3"/>
    <property type="match status" value="1"/>
</dbReference>
<proteinExistence type="predicted"/>
<comment type="caution">
    <text evidence="2">The sequence shown here is derived from an EMBL/GenBank/DDBJ whole genome shotgun (WGS) entry which is preliminary data.</text>
</comment>
<dbReference type="Gene3D" id="3.90.1530.10">
    <property type="entry name" value="Conserved hypothetical protein from pyrococcus furiosus pfu- 392566-001, ParB domain"/>
    <property type="match status" value="1"/>
</dbReference>
<keyword evidence="3" id="KW-1185">Reference proteome</keyword>
<accession>A0ABP2I3A3</accession>
<organism evidence="2 3">
    <name type="scientific">Turicibacter sanguinis PC909</name>
    <dbReference type="NCBI Taxonomy" id="702450"/>
    <lineage>
        <taxon>Bacteria</taxon>
        <taxon>Bacillati</taxon>
        <taxon>Bacillota</taxon>
        <taxon>Erysipelotrichia</taxon>
        <taxon>Erysipelotrichales</taxon>
        <taxon>Turicibacteraceae</taxon>
        <taxon>Turicibacter</taxon>
    </lineage>
</organism>
<dbReference type="SUPFAM" id="SSF110849">
    <property type="entry name" value="ParB/Sulfiredoxin"/>
    <property type="match status" value="1"/>
</dbReference>
<dbReference type="InterPro" id="IPR036086">
    <property type="entry name" value="ParB/Sulfiredoxin_sf"/>
</dbReference>
<gene>
    <name evidence="2" type="ORF">CUW_2202</name>
</gene>
<dbReference type="Proteomes" id="UP000002938">
    <property type="component" value="Unassembled WGS sequence"/>
</dbReference>
<protein>
    <recommendedName>
        <fullName evidence="1">Cyclic nucleotide-binding domain-containing protein</fullName>
    </recommendedName>
</protein>
<dbReference type="RefSeq" id="WP_006783868.1">
    <property type="nucleotide sequence ID" value="NZ_ADMN01000034.1"/>
</dbReference>